<accession>A0A3N0YQV5</accession>
<sequence length="91" mass="10392">MMRFMRNGDSKALFFVPTSLLLIYNRYYGKPFTLKVGQNNVLLQRLVERPCPLSQADDDIARLNGPGCATDSTSEGKRRKLYNSALFRPTF</sequence>
<protein>
    <submittedName>
        <fullName evidence="1">Uncharacterized protein</fullName>
    </submittedName>
</protein>
<reference evidence="1 2" key="1">
    <citation type="submission" date="2018-10" db="EMBL/GenBank/DDBJ databases">
        <title>Genome assembly for a Yunnan-Guizhou Plateau 3E fish, Anabarilius grahami (Regan), and its evolutionary and genetic applications.</title>
        <authorList>
            <person name="Jiang W."/>
        </authorList>
    </citation>
    <scope>NUCLEOTIDE SEQUENCE [LARGE SCALE GENOMIC DNA]</scope>
    <source>
        <strain evidence="1">AG-KIZ</strain>
        <tissue evidence="1">Muscle</tissue>
    </source>
</reference>
<dbReference type="Proteomes" id="UP000281406">
    <property type="component" value="Unassembled WGS sequence"/>
</dbReference>
<dbReference type="EMBL" id="RJVU01029436">
    <property type="protein sequence ID" value="ROL48599.1"/>
    <property type="molecule type" value="Genomic_DNA"/>
</dbReference>
<evidence type="ECO:0000313" key="1">
    <source>
        <dbReference type="EMBL" id="ROL48599.1"/>
    </source>
</evidence>
<name>A0A3N0YQV5_ANAGA</name>
<comment type="caution">
    <text evidence="1">The sequence shown here is derived from an EMBL/GenBank/DDBJ whole genome shotgun (WGS) entry which is preliminary data.</text>
</comment>
<dbReference type="AlphaFoldDB" id="A0A3N0YQV5"/>
<organism evidence="1 2">
    <name type="scientific">Anabarilius grahami</name>
    <name type="common">Kanglang fish</name>
    <name type="synonym">Barilius grahami</name>
    <dbReference type="NCBI Taxonomy" id="495550"/>
    <lineage>
        <taxon>Eukaryota</taxon>
        <taxon>Metazoa</taxon>
        <taxon>Chordata</taxon>
        <taxon>Craniata</taxon>
        <taxon>Vertebrata</taxon>
        <taxon>Euteleostomi</taxon>
        <taxon>Actinopterygii</taxon>
        <taxon>Neopterygii</taxon>
        <taxon>Teleostei</taxon>
        <taxon>Ostariophysi</taxon>
        <taxon>Cypriniformes</taxon>
        <taxon>Xenocyprididae</taxon>
        <taxon>Xenocypridinae</taxon>
        <taxon>Xenocypridinae incertae sedis</taxon>
        <taxon>Anabarilius</taxon>
    </lineage>
</organism>
<proteinExistence type="predicted"/>
<gene>
    <name evidence="1" type="ORF">DPX16_12215</name>
</gene>
<evidence type="ECO:0000313" key="2">
    <source>
        <dbReference type="Proteomes" id="UP000281406"/>
    </source>
</evidence>
<keyword evidence="2" id="KW-1185">Reference proteome</keyword>